<organism evidence="1 2">
    <name type="scientific">Bauhinia variegata</name>
    <name type="common">Purple orchid tree</name>
    <name type="synonym">Phanera variegata</name>
    <dbReference type="NCBI Taxonomy" id="167791"/>
    <lineage>
        <taxon>Eukaryota</taxon>
        <taxon>Viridiplantae</taxon>
        <taxon>Streptophyta</taxon>
        <taxon>Embryophyta</taxon>
        <taxon>Tracheophyta</taxon>
        <taxon>Spermatophyta</taxon>
        <taxon>Magnoliopsida</taxon>
        <taxon>eudicotyledons</taxon>
        <taxon>Gunneridae</taxon>
        <taxon>Pentapetalae</taxon>
        <taxon>rosids</taxon>
        <taxon>fabids</taxon>
        <taxon>Fabales</taxon>
        <taxon>Fabaceae</taxon>
        <taxon>Cercidoideae</taxon>
        <taxon>Cercideae</taxon>
        <taxon>Bauhiniinae</taxon>
        <taxon>Bauhinia</taxon>
    </lineage>
</organism>
<keyword evidence="2" id="KW-1185">Reference proteome</keyword>
<accession>A0ACB9KVS6</accession>
<dbReference type="EMBL" id="CM039438">
    <property type="protein sequence ID" value="KAI4301365.1"/>
    <property type="molecule type" value="Genomic_DNA"/>
</dbReference>
<name>A0ACB9KVS6_BAUVA</name>
<reference evidence="1 2" key="1">
    <citation type="journal article" date="2022" name="DNA Res.">
        <title>Chromosomal-level genome assembly of the orchid tree Bauhinia variegata (Leguminosae; Cercidoideae) supports the allotetraploid origin hypothesis of Bauhinia.</title>
        <authorList>
            <person name="Zhong Y."/>
            <person name="Chen Y."/>
            <person name="Zheng D."/>
            <person name="Pang J."/>
            <person name="Liu Y."/>
            <person name="Luo S."/>
            <person name="Meng S."/>
            <person name="Qian L."/>
            <person name="Wei D."/>
            <person name="Dai S."/>
            <person name="Zhou R."/>
        </authorList>
    </citation>
    <scope>NUCLEOTIDE SEQUENCE [LARGE SCALE GENOMIC DNA]</scope>
    <source>
        <strain evidence="1">BV-YZ2020</strain>
    </source>
</reference>
<comment type="caution">
    <text evidence="1">The sequence shown here is derived from an EMBL/GenBank/DDBJ whole genome shotgun (WGS) entry which is preliminary data.</text>
</comment>
<evidence type="ECO:0000313" key="1">
    <source>
        <dbReference type="EMBL" id="KAI4301365.1"/>
    </source>
</evidence>
<dbReference type="Proteomes" id="UP000828941">
    <property type="component" value="Chromosome 13"/>
</dbReference>
<evidence type="ECO:0000313" key="2">
    <source>
        <dbReference type="Proteomes" id="UP000828941"/>
    </source>
</evidence>
<sequence>MISVRSGDARKGLGLGLRFGGGGVIEMEESELEEGEACSYQNHEDYNASIDPDVDLSYIDEKIHDVLGHFQKDFEGGVSAENLGAKFGGYGSFLPMYQRSPITPRDLQIESGQIDPTHSSTTTVSVRLGSSSASSSRLPAVKAPSTDDGINQEKSMTTTSAEAFTSKYDSVNTKFNKIPDQKTLKVRIKVGADNLSTRKNAAIYSGLGLDVSPSSSLDDSPSESEGISREPQDAPFESPTSILQIMTSLPMLLSPLPDHLIQLTEKETCFKNNISAPVHMVDQESSGMLRRESNIAKGDRKTGGKKMKSLERCVSSVEVKGDNNKNTKNDVGVLSTKECGIDALTTEELVSNTLKLPLLSSSYSLNDDLVKCVDGPHDTLMESNKGMVREKTLSDQSQKERVEPTSTDLNISFEKAKGGSGRKVMGDKDNSSFDESQVYAMDDNPSGVKTCGLTASESVSQGGTALNIEHIEPPKKAYQRGSLGEQDGVTLPVVKEHPFNGGKKSKGSHGTMVMERGKEISRVGTPAVPKTKKSSDLDSSTSKNEADDVRIQKDHGKTRDTYRDFFGELEEEEDRMDSLGTPNVDKLKDSEVVERSTSAINCAVKEKAGNKKVKKPSTFVAYSMTATDVVRSGGNVHVTDVDNGKGVPIIGPPVVIEDHWVQCDRCQKWRLLPVGTNTDNLPEKWLCSMLYWLPDMNRCSVSEAETNKALSAPEGQINLQNNSGSVMTGGTVHMVHHPDVSGLNPSLHVPSGKKKVVKELSNSVNKDGISPLSSSVKKNLQSSVKSRSLNDVNKSPAVSEPDILLEKHKNKQKILEHNSDRGDTKNLKMKSRRDPDQDCSRSSKKGRTDEMHSTDEEWITNHSGTIRKVDHSSNSIFPTNSIGKDRPKHKERSSSRDSKYDAKDRLQVSVEKATDKDQSSFGDGSLDLGNYDTNDGVRKRKLKEYQNTQNGSTGHHQLESRISVKQEFSDCRKEKKARISKSEGRESTKSKGSGKSDKKVSHTKNQRLTMDPGSTLSHRNLDGMDCSKRDSGSVQASAAATSSSSKVSGSHKTKASFQEVKGSPVESVSSSPMRILNTDKLMNRELREKDDSHDNGAVDSPKRCSDGEDDGGSDRSQTARKDKSLTMVQDKDVNHITASISKEQYFPSPDVTASRFSNGGEERPDDCHTHVSHPRKTGKGSTSHLKDDSHSCKSEFDAGKVKNTSSLSHLQDQSPQSEAKHRDGRIMLQKSGLKSDKSENANGGKKDYMGNVSNESRKQENQIINRGHNEVSVDAICKQEALTAPSQNQLLDCDAERSSRRYLSERTDQEVPGKAKALSLPPSGGSQIETLVHCPRPVVGSHKGNGDMAIDPSKFDDAPKLQKKPTRKADNQNGTQRISSRHPIQNGNRANDLDAPSPIRRDSSSHAANGALREAKDLKHLADRLKNSGSSLESTGIYFQAALKFLHGASLLESANNENAKHNEMIQSNEVYSSTAKLCEFCAHEYEKLKDMAAAALAYKCMEVAYMRVIYSSHSIASSDRNQLQTALQKAPLGESPSSSASDVDNVNNCTVADKVASCKGVSSPLVAGSHVIAAQNRHRFVRLLNFARDVNFAMEASRKSRIAFAVANANSGEAKNAEGISSIKKALDFNFQDVEGLLRLVRLAMEAINR</sequence>
<gene>
    <name evidence="1" type="ORF">L6164_034652</name>
</gene>
<protein>
    <submittedName>
        <fullName evidence="1">Uncharacterized protein</fullName>
    </submittedName>
</protein>
<proteinExistence type="predicted"/>